<proteinExistence type="predicted"/>
<keyword evidence="2" id="KW-0547">Nucleotide-binding</keyword>
<accession>A0A9D1J9B2</accession>
<reference evidence="5" key="2">
    <citation type="journal article" date="2021" name="PeerJ">
        <title>Extensive microbial diversity within the chicken gut microbiome revealed by metagenomics and culture.</title>
        <authorList>
            <person name="Gilroy R."/>
            <person name="Ravi A."/>
            <person name="Getino M."/>
            <person name="Pursley I."/>
            <person name="Horton D.L."/>
            <person name="Alikhan N.F."/>
            <person name="Baker D."/>
            <person name="Gharbi K."/>
            <person name="Hall N."/>
            <person name="Watson M."/>
            <person name="Adriaenssens E.M."/>
            <person name="Foster-Nyarko E."/>
            <person name="Jarju S."/>
            <person name="Secka A."/>
            <person name="Antonio M."/>
            <person name="Oren A."/>
            <person name="Chaudhuri R.R."/>
            <person name="La Ragione R."/>
            <person name="Hildebrand F."/>
            <person name="Pallen M.J."/>
        </authorList>
    </citation>
    <scope>NUCLEOTIDE SEQUENCE</scope>
    <source>
        <strain evidence="5">ChiW16-3235</strain>
    </source>
</reference>
<dbReference type="Proteomes" id="UP000823913">
    <property type="component" value="Unassembled WGS sequence"/>
</dbReference>
<name>A0A9D1J9B2_9FIRM</name>
<feature type="domain" description="ABC transporter" evidence="4">
    <location>
        <begin position="1"/>
        <end position="210"/>
    </location>
</feature>
<evidence type="ECO:0000259" key="4">
    <source>
        <dbReference type="PROSITE" id="PS50893"/>
    </source>
</evidence>
<evidence type="ECO:0000256" key="1">
    <source>
        <dbReference type="ARBA" id="ARBA00022448"/>
    </source>
</evidence>
<dbReference type="Gene3D" id="3.40.50.300">
    <property type="entry name" value="P-loop containing nucleotide triphosphate hydrolases"/>
    <property type="match status" value="1"/>
</dbReference>
<dbReference type="Pfam" id="PF00005">
    <property type="entry name" value="ABC_tran"/>
    <property type="match status" value="1"/>
</dbReference>
<keyword evidence="1" id="KW-0813">Transport</keyword>
<dbReference type="InterPro" id="IPR003439">
    <property type="entry name" value="ABC_transporter-like_ATP-bd"/>
</dbReference>
<dbReference type="PROSITE" id="PS00211">
    <property type="entry name" value="ABC_TRANSPORTER_1"/>
    <property type="match status" value="1"/>
</dbReference>
<reference evidence="5" key="1">
    <citation type="submission" date="2020-10" db="EMBL/GenBank/DDBJ databases">
        <authorList>
            <person name="Gilroy R."/>
        </authorList>
    </citation>
    <scope>NUCLEOTIDE SEQUENCE</scope>
    <source>
        <strain evidence="5">ChiW16-3235</strain>
    </source>
</reference>
<gene>
    <name evidence="5" type="ORF">IAB94_03890</name>
</gene>
<dbReference type="PANTHER" id="PTHR42781:SF8">
    <property type="entry name" value="BICARBONATE TRANSPORT ATP-BINDING PROTEIN CMPC"/>
    <property type="match status" value="1"/>
</dbReference>
<dbReference type="SUPFAM" id="SSF52540">
    <property type="entry name" value="P-loop containing nucleoside triphosphate hydrolases"/>
    <property type="match status" value="1"/>
</dbReference>
<evidence type="ECO:0000313" key="5">
    <source>
        <dbReference type="EMBL" id="HIR67176.1"/>
    </source>
</evidence>
<dbReference type="PANTHER" id="PTHR42781">
    <property type="entry name" value="SPERMIDINE/PUTRESCINE IMPORT ATP-BINDING PROTEIN POTA"/>
    <property type="match status" value="1"/>
</dbReference>
<dbReference type="EMBL" id="DVHK01000081">
    <property type="protein sequence ID" value="HIR67176.1"/>
    <property type="molecule type" value="Genomic_DNA"/>
</dbReference>
<keyword evidence="3 5" id="KW-0067">ATP-binding</keyword>
<comment type="caution">
    <text evidence="5">The sequence shown here is derived from an EMBL/GenBank/DDBJ whole genome shotgun (WGS) entry which is preliminary data.</text>
</comment>
<dbReference type="InterPro" id="IPR027417">
    <property type="entry name" value="P-loop_NTPase"/>
</dbReference>
<dbReference type="AlphaFoldDB" id="A0A9D1J9B2"/>
<dbReference type="InterPro" id="IPR003593">
    <property type="entry name" value="AAA+_ATPase"/>
</dbReference>
<dbReference type="PROSITE" id="PS50893">
    <property type="entry name" value="ABC_TRANSPORTER_2"/>
    <property type="match status" value="1"/>
</dbReference>
<evidence type="ECO:0000256" key="2">
    <source>
        <dbReference type="ARBA" id="ARBA00022741"/>
    </source>
</evidence>
<sequence>MLIKNLTKSYGSTPVFENFNLEIAEGAVTCILGGSGAGKTTLLNVIAGLTAFSGEVASVKCSYIFQEPRLVPNLTVYGNLRLVCRDDGAIRDMLEKTGLTQKESSYPIALSGGQAQRVSVARAFLYKSDVVLMDEPFSSLDLKLKISMMKVFGEVRANDGRTAVFVTHDIDEALYLADRIIVLSDGKIVFDNINERNLSFGADSPLRQKLIGVLTS</sequence>
<evidence type="ECO:0000313" key="6">
    <source>
        <dbReference type="Proteomes" id="UP000823913"/>
    </source>
</evidence>
<dbReference type="InterPro" id="IPR050093">
    <property type="entry name" value="ABC_SmlMolc_Importer"/>
</dbReference>
<dbReference type="GO" id="GO:0016887">
    <property type="term" value="F:ATP hydrolysis activity"/>
    <property type="evidence" value="ECO:0007669"/>
    <property type="project" value="InterPro"/>
</dbReference>
<dbReference type="GO" id="GO:0005524">
    <property type="term" value="F:ATP binding"/>
    <property type="evidence" value="ECO:0007669"/>
    <property type="project" value="UniProtKB-KW"/>
</dbReference>
<organism evidence="5 6">
    <name type="scientific">Candidatus Coproplasma avicola</name>
    <dbReference type="NCBI Taxonomy" id="2840744"/>
    <lineage>
        <taxon>Bacteria</taxon>
        <taxon>Bacillati</taxon>
        <taxon>Bacillota</taxon>
        <taxon>Clostridia</taxon>
        <taxon>Eubacteriales</taxon>
        <taxon>Candidatus Coproplasma</taxon>
    </lineage>
</organism>
<dbReference type="SMART" id="SM00382">
    <property type="entry name" value="AAA"/>
    <property type="match status" value="1"/>
</dbReference>
<evidence type="ECO:0000256" key="3">
    <source>
        <dbReference type="ARBA" id="ARBA00022840"/>
    </source>
</evidence>
<protein>
    <submittedName>
        <fullName evidence="5">ABC transporter ATP-binding protein</fullName>
    </submittedName>
</protein>
<dbReference type="InterPro" id="IPR017871">
    <property type="entry name" value="ABC_transporter-like_CS"/>
</dbReference>